<dbReference type="InterPro" id="IPR006145">
    <property type="entry name" value="PsdUridine_synth_RsuA/RluA"/>
</dbReference>
<comment type="subcellular location">
    <subcellularLocation>
        <location evidence="1">Nucleus</location>
    </subcellularLocation>
</comment>
<evidence type="ECO:0000256" key="7">
    <source>
        <dbReference type="ARBA" id="ARBA00022771"/>
    </source>
</evidence>
<comment type="function">
    <text evidence="11">Pseudouridine synthase that catalyzes pseudouridylation of mRNAs.</text>
</comment>
<keyword evidence="10" id="KW-0539">Nucleus</keyword>
<feature type="domain" description="C2H2-type" evidence="16">
    <location>
        <begin position="1060"/>
        <end position="1087"/>
    </location>
</feature>
<keyword evidence="4" id="KW-0507">mRNA processing</keyword>
<dbReference type="InterPro" id="IPR036236">
    <property type="entry name" value="Znf_C2H2_sf"/>
</dbReference>
<keyword evidence="3" id="KW-0597">Phosphoprotein</keyword>
<evidence type="ECO:0000256" key="11">
    <source>
        <dbReference type="ARBA" id="ARBA00057241"/>
    </source>
</evidence>
<dbReference type="PROSITE" id="PS00028">
    <property type="entry name" value="ZINC_FINGER_C2H2_1"/>
    <property type="match status" value="8"/>
</dbReference>
<accession>A0A7R9CV59</accession>
<dbReference type="SUPFAM" id="SSF55120">
    <property type="entry name" value="Pseudouridine synthase"/>
    <property type="match status" value="1"/>
</dbReference>
<evidence type="ECO:0000256" key="3">
    <source>
        <dbReference type="ARBA" id="ARBA00022553"/>
    </source>
</evidence>
<keyword evidence="5" id="KW-0479">Metal-binding</keyword>
<sequence length="1216" mass="139494">MPLRFTYCTSPRGIIVEGIAALSSSDIPVHHEVWIVSITTSSREILFDLLSIKALVDVQILEYSLLLMENIQELVSSKPESRVEVFIKPEPHDEPDYNATPDPVAPTYLVSHSQWRKLTKAIDKSYPLKEFGCRPKTKTGSAYLQAFDVGTLTSCSVTIEKGHPTQLIVVPSCSYSDRKPDIHNINIAKVGAQHELNMEQYVYNETLLPYCFESSLKEEPSKPVLLSTDKSVTEKNMVFQDGDPQTKNVSPGTEIIGQDNTIHEHYQCHHCGNIFRKRKVLTSHIRMSCKNVPKTVKCDRCSSYFKSTDALKKHAVIHNEHKPFHCDVCEKSFFKLRYFRNHILQHNIDRQFICEICGKDPSGEKRKADDLHANKKIKKPRLNETTLKIKRPGFSDDRYDETAYYFENSLRKVYPYYFTFTTFTKGRWVGEKILDVFAREFRAHPAEEYERCIKTGMLTVNHEHVSVDYKLKHNDLLSNTVHRHEVPVTSESITIVHLDQDIVVVDKPSSIPVHPCGRYRHNTVVFILAKEYNLRNLRTLHRIDRLTSGVLLFGRTSERARTIEQQIRDRQVQKEYICCVEGDFPDGIVECNEAIEVVSFKIGVCRVSPKGKPCMTSFQKLEFNGKTSIVSCKPHTGRMHQIRVHLQFLGYPIINDPLYNHTVFGPEKGRGGNTGKTNDELVRDLISIHNADNWLGVDIGSELCIFKPLIKDVSKDMLDTDICVTKQELSRGGETSVTSASKSPLSPSTATKTEISRVTVAIQTGHEEPDTSFDPSKTTCDPNCHDCKVHYRDPLPSDLKKQVFAHPCPSSNSEQCHQVGDNLGRKLEDSRDTASLLAYCFESSIKEGVYTNKHTSNSTSMSDKTKQNLLQKCNQQIKKVSSVPKKDEKFECHHCGQTLCNKKYLTRHIGMFCFVVPKTVKCDDCGRYFKNGDYLKKHSIIHRQQKPHNCDECGKGFSKLRYLKEHNLYHRGVKLFKCDLCGKCFTKKVYLASHSIVHSLAKPHKCEECGKCFGRKNHYNRHKLIHKDERRHKCEECGRTFRYSHHLTSHKLIHMNEKPHRCEVCGKCFRLKSLLGEHMHVHGEKTHKCDECGRCYSRKRYLMRHAKIHIHLSSHYLNEVSIEANMAVYKSVLTPTLLYEYEAWVCQEKHKSKVNANGVRYQRNMCGKTFMELVLPVVKNRNSSALNPEQHPHQETLDIVSPRTIESPHTPILNNK</sequence>
<evidence type="ECO:0000256" key="9">
    <source>
        <dbReference type="ARBA" id="ARBA00023235"/>
    </source>
</evidence>
<dbReference type="GO" id="GO:0006397">
    <property type="term" value="P:mRNA processing"/>
    <property type="evidence" value="ECO:0007669"/>
    <property type="project" value="UniProtKB-KW"/>
</dbReference>
<dbReference type="Gene3D" id="3.30.2350.10">
    <property type="entry name" value="Pseudouridine synthase"/>
    <property type="match status" value="1"/>
</dbReference>
<evidence type="ECO:0000256" key="5">
    <source>
        <dbReference type="ARBA" id="ARBA00022723"/>
    </source>
</evidence>
<dbReference type="Pfam" id="PF00849">
    <property type="entry name" value="PseudoU_synth_2"/>
    <property type="match status" value="1"/>
</dbReference>
<evidence type="ECO:0000256" key="4">
    <source>
        <dbReference type="ARBA" id="ARBA00022664"/>
    </source>
</evidence>
<dbReference type="FunFam" id="3.30.160.60:FF:000065">
    <property type="entry name" value="B-cell CLL/lymphoma 6, member B"/>
    <property type="match status" value="1"/>
</dbReference>
<dbReference type="EMBL" id="OC318739">
    <property type="protein sequence ID" value="CAD7403083.1"/>
    <property type="molecule type" value="Genomic_DNA"/>
</dbReference>
<comment type="similarity">
    <text evidence="2">Belongs to the pseudouridine synthase RluA family.</text>
</comment>
<dbReference type="FunFam" id="3.30.2350.10:FF:000010">
    <property type="entry name" value="RNA pseudouridine synthase domain-containing 2"/>
    <property type="match status" value="1"/>
</dbReference>
<evidence type="ECO:0000256" key="2">
    <source>
        <dbReference type="ARBA" id="ARBA00010876"/>
    </source>
</evidence>
<name>A0A7R9CV59_TIMCR</name>
<feature type="domain" description="C2H2-type" evidence="16">
    <location>
        <begin position="296"/>
        <end position="323"/>
    </location>
</feature>
<evidence type="ECO:0000256" key="1">
    <source>
        <dbReference type="ARBA" id="ARBA00004123"/>
    </source>
</evidence>
<dbReference type="FunFam" id="3.30.160.60:FF:000446">
    <property type="entry name" value="Zinc finger protein"/>
    <property type="match status" value="2"/>
</dbReference>
<keyword evidence="9" id="KW-0413">Isomerase</keyword>
<dbReference type="CDD" id="cd02557">
    <property type="entry name" value="PseudoU_synth_ScRIB2"/>
    <property type="match status" value="1"/>
</dbReference>
<dbReference type="GO" id="GO:0008270">
    <property type="term" value="F:zinc ion binding"/>
    <property type="evidence" value="ECO:0007669"/>
    <property type="project" value="UniProtKB-KW"/>
</dbReference>
<evidence type="ECO:0000256" key="8">
    <source>
        <dbReference type="ARBA" id="ARBA00022833"/>
    </source>
</evidence>
<keyword evidence="6" id="KW-0677">Repeat</keyword>
<feature type="domain" description="C2H2-type" evidence="16">
    <location>
        <begin position="1032"/>
        <end position="1059"/>
    </location>
</feature>
<dbReference type="GO" id="GO:0009982">
    <property type="term" value="F:pseudouridine synthase activity"/>
    <property type="evidence" value="ECO:0007669"/>
    <property type="project" value="InterPro"/>
</dbReference>
<organism evidence="17">
    <name type="scientific">Timema cristinae</name>
    <name type="common">Walking stick</name>
    <dbReference type="NCBI Taxonomy" id="61476"/>
    <lineage>
        <taxon>Eukaryota</taxon>
        <taxon>Metazoa</taxon>
        <taxon>Ecdysozoa</taxon>
        <taxon>Arthropoda</taxon>
        <taxon>Hexapoda</taxon>
        <taxon>Insecta</taxon>
        <taxon>Pterygota</taxon>
        <taxon>Neoptera</taxon>
        <taxon>Polyneoptera</taxon>
        <taxon>Phasmatodea</taxon>
        <taxon>Timematodea</taxon>
        <taxon>Timematoidea</taxon>
        <taxon>Timematidae</taxon>
        <taxon>Timema</taxon>
    </lineage>
</organism>
<keyword evidence="8" id="KW-0862">Zinc</keyword>
<feature type="domain" description="C2H2-type" evidence="16">
    <location>
        <begin position="266"/>
        <end position="293"/>
    </location>
</feature>
<proteinExistence type="inferred from homology"/>
<feature type="domain" description="C2H2-type" evidence="16">
    <location>
        <begin position="1087"/>
        <end position="1109"/>
    </location>
</feature>
<feature type="domain" description="C2H2-type" evidence="16">
    <location>
        <begin position="976"/>
        <end position="1003"/>
    </location>
</feature>
<feature type="domain" description="C2H2-type" evidence="16">
    <location>
        <begin position="324"/>
        <end position="351"/>
    </location>
</feature>
<dbReference type="GO" id="GO:0005634">
    <property type="term" value="C:nucleus"/>
    <property type="evidence" value="ECO:0007669"/>
    <property type="project" value="UniProtKB-SubCell"/>
</dbReference>
<dbReference type="GO" id="GO:0003723">
    <property type="term" value="F:RNA binding"/>
    <property type="evidence" value="ECO:0007669"/>
    <property type="project" value="InterPro"/>
</dbReference>
<dbReference type="GO" id="GO:0001522">
    <property type="term" value="P:pseudouridine synthesis"/>
    <property type="evidence" value="ECO:0007669"/>
    <property type="project" value="InterPro"/>
</dbReference>
<dbReference type="InterPro" id="IPR020103">
    <property type="entry name" value="PsdUridine_synth_cat_dom_sf"/>
</dbReference>
<dbReference type="Gene3D" id="3.30.160.60">
    <property type="entry name" value="Classic Zinc Finger"/>
    <property type="match status" value="9"/>
</dbReference>
<dbReference type="FunFam" id="3.30.160.60:FF:000870">
    <property type="entry name" value="zinc finger protein 197 isoform X1"/>
    <property type="match status" value="1"/>
</dbReference>
<evidence type="ECO:0000256" key="14">
    <source>
        <dbReference type="PIRSR" id="PIRSR606225-1"/>
    </source>
</evidence>
<feature type="domain" description="C2H2-type" evidence="16">
    <location>
        <begin position="948"/>
        <end position="975"/>
    </location>
</feature>
<reference evidence="17" key="1">
    <citation type="submission" date="2020-11" db="EMBL/GenBank/DDBJ databases">
        <authorList>
            <person name="Tran Van P."/>
        </authorList>
    </citation>
    <scope>NUCLEOTIDE SEQUENCE</scope>
</reference>
<dbReference type="InterPro" id="IPR006224">
    <property type="entry name" value="PsdUridine_synth_RluA-like_CS"/>
</dbReference>
<dbReference type="Pfam" id="PF00096">
    <property type="entry name" value="zf-C2H2"/>
    <property type="match status" value="4"/>
</dbReference>
<dbReference type="AlphaFoldDB" id="A0A7R9CV59"/>
<dbReference type="PROSITE" id="PS50157">
    <property type="entry name" value="ZINC_FINGER_C2H2_2"/>
    <property type="match status" value="10"/>
</dbReference>
<dbReference type="InterPro" id="IPR006225">
    <property type="entry name" value="PsdUridine_synth_RluC/D"/>
</dbReference>
<dbReference type="PANTHER" id="PTHR16515">
    <property type="entry name" value="PR DOMAIN ZINC FINGER PROTEIN"/>
    <property type="match status" value="1"/>
</dbReference>
<evidence type="ECO:0000256" key="12">
    <source>
        <dbReference type="ARBA" id="ARBA00072682"/>
    </source>
</evidence>
<evidence type="ECO:0000256" key="10">
    <source>
        <dbReference type="ARBA" id="ARBA00023242"/>
    </source>
</evidence>
<protein>
    <recommendedName>
        <fullName evidence="12">Pseudouridylate synthase RPUSD2</fullName>
    </recommendedName>
    <alternativeName>
        <fullName evidence="13">RNA pseudouridylate synthase domain-containing protein 2</fullName>
    </alternativeName>
</protein>
<dbReference type="NCBIfam" id="TIGR00005">
    <property type="entry name" value="rluA_subfam"/>
    <property type="match status" value="1"/>
</dbReference>
<dbReference type="SUPFAM" id="SSF57667">
    <property type="entry name" value="beta-beta-alpha zinc fingers"/>
    <property type="match status" value="6"/>
</dbReference>
<evidence type="ECO:0000259" key="16">
    <source>
        <dbReference type="PROSITE" id="PS50157"/>
    </source>
</evidence>
<feature type="active site" evidence="14">
    <location>
        <position position="544"/>
    </location>
</feature>
<evidence type="ECO:0000256" key="6">
    <source>
        <dbReference type="ARBA" id="ARBA00022737"/>
    </source>
</evidence>
<dbReference type="InterPro" id="IPR050331">
    <property type="entry name" value="Zinc_finger"/>
</dbReference>
<gene>
    <name evidence="17" type="ORF">TCEB3V08_LOCUS6811</name>
</gene>
<evidence type="ECO:0000313" key="17">
    <source>
        <dbReference type="EMBL" id="CAD7403083.1"/>
    </source>
</evidence>
<feature type="domain" description="C2H2-type" evidence="16">
    <location>
        <begin position="1004"/>
        <end position="1031"/>
    </location>
</feature>
<dbReference type="GO" id="GO:0010468">
    <property type="term" value="P:regulation of gene expression"/>
    <property type="evidence" value="ECO:0007669"/>
    <property type="project" value="TreeGrafter"/>
</dbReference>
<evidence type="ECO:0000256" key="13">
    <source>
        <dbReference type="ARBA" id="ARBA00080257"/>
    </source>
</evidence>
<dbReference type="PANTHER" id="PTHR16515:SF66">
    <property type="entry name" value="C2H2-TYPE DOMAIN-CONTAINING PROTEIN"/>
    <property type="match status" value="1"/>
</dbReference>
<dbReference type="SMART" id="SM00355">
    <property type="entry name" value="ZnF_C2H2"/>
    <property type="match status" value="11"/>
</dbReference>
<evidence type="ECO:0000256" key="15">
    <source>
        <dbReference type="PROSITE-ProRule" id="PRU00042"/>
    </source>
</evidence>
<dbReference type="InterPro" id="IPR013087">
    <property type="entry name" value="Znf_C2H2_type"/>
</dbReference>
<dbReference type="PROSITE" id="PS01129">
    <property type="entry name" value="PSI_RLU"/>
    <property type="match status" value="1"/>
</dbReference>
<dbReference type="FunFam" id="3.30.160.60:FF:000038">
    <property type="entry name" value="Zinc finger protein 624"/>
    <property type="match status" value="1"/>
</dbReference>
<keyword evidence="7 15" id="KW-0863">Zinc-finger</keyword>
<feature type="domain" description="C2H2-type" evidence="16">
    <location>
        <begin position="920"/>
        <end position="947"/>
    </location>
</feature>